<gene>
    <name evidence="1" type="ORF">SAMN05216605_10885</name>
</gene>
<name>A0A1G8F3T1_9PSED</name>
<reference evidence="2" key="1">
    <citation type="submission" date="2016-10" db="EMBL/GenBank/DDBJ databases">
        <authorList>
            <person name="Varghese N."/>
            <person name="Submissions S."/>
        </authorList>
    </citation>
    <scope>NUCLEOTIDE SEQUENCE [LARGE SCALE GENOMIC DNA]</scope>
    <source>
        <strain evidence="2">ATCC 700689</strain>
    </source>
</reference>
<protein>
    <submittedName>
        <fullName evidence="1">Uncharacterized protein</fullName>
    </submittedName>
</protein>
<sequence>MLYVCYEKGEQRYNGFTRLYSQEQLSNMLKAAGFRSIKLAGDFNGSQKKPTDRLVITCLK</sequence>
<keyword evidence="2" id="KW-1185">Reference proteome</keyword>
<accession>A0A1G8F3T1</accession>
<evidence type="ECO:0000313" key="1">
    <source>
        <dbReference type="EMBL" id="SDH76747.1"/>
    </source>
</evidence>
<organism evidence="1 2">
    <name type="scientific">Pseudomonas abietaniphila</name>
    <dbReference type="NCBI Taxonomy" id="89065"/>
    <lineage>
        <taxon>Bacteria</taxon>
        <taxon>Pseudomonadati</taxon>
        <taxon>Pseudomonadota</taxon>
        <taxon>Gammaproteobacteria</taxon>
        <taxon>Pseudomonadales</taxon>
        <taxon>Pseudomonadaceae</taxon>
        <taxon>Pseudomonas</taxon>
    </lineage>
</organism>
<evidence type="ECO:0000313" key="2">
    <source>
        <dbReference type="Proteomes" id="UP000182894"/>
    </source>
</evidence>
<dbReference type="AlphaFoldDB" id="A0A1G8F3T1"/>
<proteinExistence type="predicted"/>
<dbReference type="STRING" id="89065.SAMN05216605_10885"/>
<dbReference type="RefSeq" id="WP_074753587.1">
    <property type="nucleotide sequence ID" value="NZ_FNCO01000008.1"/>
</dbReference>
<dbReference type="Proteomes" id="UP000182894">
    <property type="component" value="Unassembled WGS sequence"/>
</dbReference>
<dbReference type="EMBL" id="FNCO01000008">
    <property type="protein sequence ID" value="SDH76747.1"/>
    <property type="molecule type" value="Genomic_DNA"/>
</dbReference>